<dbReference type="EMBL" id="CP027806">
    <property type="protein sequence ID" value="AXJ01834.1"/>
    <property type="molecule type" value="Genomic_DNA"/>
</dbReference>
<feature type="domain" description="YqgF/RNase H-like" evidence="6">
    <location>
        <begin position="5"/>
        <end position="103"/>
    </location>
</feature>
<evidence type="ECO:0000259" key="6">
    <source>
        <dbReference type="SMART" id="SM00732"/>
    </source>
</evidence>
<dbReference type="Proteomes" id="UP000254808">
    <property type="component" value="Chromosome"/>
</dbReference>
<dbReference type="GO" id="GO:0004518">
    <property type="term" value="F:nuclease activity"/>
    <property type="evidence" value="ECO:0007669"/>
    <property type="project" value="UniProtKB-KW"/>
</dbReference>
<dbReference type="Pfam" id="PF03652">
    <property type="entry name" value="RuvX"/>
    <property type="match status" value="1"/>
</dbReference>
<sequence>MGNFSRILAFDVGHKRTGLAQSDPMHIIASPIGAFGEGELFEKVAAIIAAGPVSHFVVGWPIGQQGQRGASTQRVEQFVKKLNKRFPGIEVTLVDERFTSVMAKQQMIDSGMKKKKRQQKGIVDATAACIILQEFLDQNSNTR</sequence>
<evidence type="ECO:0000313" key="7">
    <source>
        <dbReference type="EMBL" id="AXJ01834.1"/>
    </source>
</evidence>
<dbReference type="AlphaFoldDB" id="A0A345UMY2"/>
<reference evidence="7 8" key="1">
    <citation type="submission" date="2018-03" db="EMBL/GenBank/DDBJ databases">
        <title>Phenotypic and genomic properties of Cyclonatronum proteinivorum gen. nov., sp. nov., a haloalkaliphilic bacteroidete from soda lakes possessing Na+-translocating rhodopsin.</title>
        <authorList>
            <person name="Toshchakov S.V."/>
            <person name="Korzhenkov A."/>
            <person name="Samarov N.I."/>
            <person name="Kublanov I.V."/>
            <person name="Muntyan M.S."/>
            <person name="Sorokin D.Y."/>
        </authorList>
    </citation>
    <scope>NUCLEOTIDE SEQUENCE [LARGE SCALE GENOMIC DNA]</scope>
    <source>
        <strain evidence="7 8">Omega</strain>
    </source>
</reference>
<dbReference type="RefSeq" id="WP_114984988.1">
    <property type="nucleotide sequence ID" value="NZ_CP027806.1"/>
</dbReference>
<keyword evidence="1 5" id="KW-0963">Cytoplasm</keyword>
<dbReference type="GO" id="GO:0000967">
    <property type="term" value="P:rRNA 5'-end processing"/>
    <property type="evidence" value="ECO:0007669"/>
    <property type="project" value="UniProtKB-UniRule"/>
</dbReference>
<keyword evidence="3 5" id="KW-0540">Nuclease</keyword>
<dbReference type="PANTHER" id="PTHR33317:SF4">
    <property type="entry name" value="POLYNUCLEOTIDYL TRANSFERASE, RIBONUCLEASE H-LIKE SUPERFAMILY PROTEIN"/>
    <property type="match status" value="1"/>
</dbReference>
<dbReference type="HAMAP" id="MF_00651">
    <property type="entry name" value="Nuclease_YqgF"/>
    <property type="match status" value="1"/>
</dbReference>
<dbReference type="GO" id="GO:0005829">
    <property type="term" value="C:cytosol"/>
    <property type="evidence" value="ECO:0007669"/>
    <property type="project" value="TreeGrafter"/>
</dbReference>
<evidence type="ECO:0000256" key="1">
    <source>
        <dbReference type="ARBA" id="ARBA00022490"/>
    </source>
</evidence>
<dbReference type="InterPro" id="IPR037027">
    <property type="entry name" value="YqgF/RNaseH-like_dom_sf"/>
</dbReference>
<protein>
    <recommendedName>
        <fullName evidence="5">Putative pre-16S rRNA nuclease</fullName>
        <ecNumber evidence="5">3.1.-.-</ecNumber>
    </recommendedName>
</protein>
<dbReference type="SUPFAM" id="SSF53098">
    <property type="entry name" value="Ribonuclease H-like"/>
    <property type="match status" value="1"/>
</dbReference>
<dbReference type="CDD" id="cd16964">
    <property type="entry name" value="YqgF"/>
    <property type="match status" value="1"/>
</dbReference>
<dbReference type="InterPro" id="IPR005227">
    <property type="entry name" value="YqgF"/>
</dbReference>
<evidence type="ECO:0000256" key="3">
    <source>
        <dbReference type="ARBA" id="ARBA00022722"/>
    </source>
</evidence>
<dbReference type="OrthoDB" id="9796140at2"/>
<dbReference type="InterPro" id="IPR006641">
    <property type="entry name" value="YqgF/RNaseH-like_dom"/>
</dbReference>
<name>A0A345UMY2_9BACT</name>
<comment type="function">
    <text evidence="5">Could be a nuclease involved in processing of the 5'-end of pre-16S rRNA.</text>
</comment>
<accession>A0A345UMY2</accession>
<dbReference type="SMART" id="SM00732">
    <property type="entry name" value="YqgFc"/>
    <property type="match status" value="1"/>
</dbReference>
<comment type="similarity">
    <text evidence="5">Belongs to the YqgF HJR family.</text>
</comment>
<evidence type="ECO:0000313" key="8">
    <source>
        <dbReference type="Proteomes" id="UP000254808"/>
    </source>
</evidence>
<evidence type="ECO:0000256" key="4">
    <source>
        <dbReference type="ARBA" id="ARBA00022801"/>
    </source>
</evidence>
<dbReference type="EC" id="3.1.-.-" evidence="5"/>
<dbReference type="NCBIfam" id="TIGR00250">
    <property type="entry name" value="RNAse_H_YqgF"/>
    <property type="match status" value="1"/>
</dbReference>
<keyword evidence="8" id="KW-1185">Reference proteome</keyword>
<organism evidence="7 8">
    <name type="scientific">Cyclonatronum proteinivorum</name>
    <dbReference type="NCBI Taxonomy" id="1457365"/>
    <lineage>
        <taxon>Bacteria</taxon>
        <taxon>Pseudomonadati</taxon>
        <taxon>Balneolota</taxon>
        <taxon>Balneolia</taxon>
        <taxon>Balneolales</taxon>
        <taxon>Cyclonatronaceae</taxon>
        <taxon>Cyclonatronum</taxon>
    </lineage>
</organism>
<dbReference type="Gene3D" id="3.30.420.140">
    <property type="entry name" value="YqgF/RNase H-like domain"/>
    <property type="match status" value="1"/>
</dbReference>
<evidence type="ECO:0000256" key="2">
    <source>
        <dbReference type="ARBA" id="ARBA00022517"/>
    </source>
</evidence>
<proteinExistence type="inferred from homology"/>
<dbReference type="KEGG" id="cprv:CYPRO_2592"/>
<dbReference type="InterPro" id="IPR012337">
    <property type="entry name" value="RNaseH-like_sf"/>
</dbReference>
<evidence type="ECO:0000256" key="5">
    <source>
        <dbReference type="HAMAP-Rule" id="MF_00651"/>
    </source>
</evidence>
<dbReference type="GO" id="GO:0016788">
    <property type="term" value="F:hydrolase activity, acting on ester bonds"/>
    <property type="evidence" value="ECO:0007669"/>
    <property type="project" value="UniProtKB-UniRule"/>
</dbReference>
<dbReference type="PANTHER" id="PTHR33317">
    <property type="entry name" value="POLYNUCLEOTIDYL TRANSFERASE, RIBONUCLEASE H-LIKE SUPERFAMILY PROTEIN"/>
    <property type="match status" value="1"/>
</dbReference>
<keyword evidence="2 5" id="KW-0690">Ribosome biogenesis</keyword>
<comment type="subcellular location">
    <subcellularLocation>
        <location evidence="5">Cytoplasm</location>
    </subcellularLocation>
</comment>
<keyword evidence="4 5" id="KW-0378">Hydrolase</keyword>
<gene>
    <name evidence="7" type="ORF">CYPRO_2592</name>
</gene>